<proteinExistence type="predicted"/>
<dbReference type="Proteomes" id="UP000038010">
    <property type="component" value="Unassembled WGS sequence"/>
</dbReference>
<dbReference type="AlphaFoldDB" id="A0A0N1H402"/>
<protein>
    <submittedName>
        <fullName evidence="1">Uncharacterized protein</fullName>
    </submittedName>
</protein>
<gene>
    <name evidence="1" type="ORF">AB675_3506</name>
</gene>
<dbReference type="EMBL" id="LFJN01000014">
    <property type="protein sequence ID" value="KPI39797.1"/>
    <property type="molecule type" value="Genomic_DNA"/>
</dbReference>
<name>A0A0N1H402_9EURO</name>
<keyword evidence="2" id="KW-1185">Reference proteome</keyword>
<organism evidence="1 2">
    <name type="scientific">Cyphellophora attinorum</name>
    <dbReference type="NCBI Taxonomy" id="1664694"/>
    <lineage>
        <taxon>Eukaryota</taxon>
        <taxon>Fungi</taxon>
        <taxon>Dikarya</taxon>
        <taxon>Ascomycota</taxon>
        <taxon>Pezizomycotina</taxon>
        <taxon>Eurotiomycetes</taxon>
        <taxon>Chaetothyriomycetidae</taxon>
        <taxon>Chaetothyriales</taxon>
        <taxon>Cyphellophoraceae</taxon>
        <taxon>Cyphellophora</taxon>
    </lineage>
</organism>
<evidence type="ECO:0000313" key="1">
    <source>
        <dbReference type="EMBL" id="KPI39797.1"/>
    </source>
</evidence>
<accession>A0A0N1H402</accession>
<sequence length="93" mass="10457">MDFTVRSYIGTISAKFNTLDRITRRGHNLPPHRDFNVVGSLAYATTTRHALTGIIDHEVEYSAATEEIQSKMAEIESKGYGPDLAGRIDRIQY</sequence>
<dbReference type="RefSeq" id="XP_017999760.1">
    <property type="nucleotide sequence ID" value="XM_018143562.1"/>
</dbReference>
<reference evidence="1 2" key="1">
    <citation type="submission" date="2015-06" db="EMBL/GenBank/DDBJ databases">
        <title>Draft genome of the ant-associated black yeast Phialophora attae CBS 131958.</title>
        <authorList>
            <person name="Moreno L.F."/>
            <person name="Stielow B.J."/>
            <person name="de Hoog S."/>
            <person name="Vicente V.A."/>
            <person name="Weiss V.A."/>
            <person name="de Vries M."/>
            <person name="Cruz L.M."/>
            <person name="Souza E.M."/>
        </authorList>
    </citation>
    <scope>NUCLEOTIDE SEQUENCE [LARGE SCALE GENOMIC DNA]</scope>
    <source>
        <strain evidence="1 2">CBS 131958</strain>
    </source>
</reference>
<dbReference type="GeneID" id="28735442"/>
<evidence type="ECO:0000313" key="2">
    <source>
        <dbReference type="Proteomes" id="UP000038010"/>
    </source>
</evidence>
<comment type="caution">
    <text evidence="1">The sequence shown here is derived from an EMBL/GenBank/DDBJ whole genome shotgun (WGS) entry which is preliminary data.</text>
</comment>
<dbReference type="VEuPathDB" id="FungiDB:AB675_3506"/>